<evidence type="ECO:0000313" key="2">
    <source>
        <dbReference type="Proteomes" id="UP000053300"/>
    </source>
</evidence>
<accession>A0A0W7YS79</accession>
<sequence length="111" mass="12696">MQTPTTEAAHQRIRANAPEYFGFSDVEDPTMWLAFYLNNLADQVALKHLYQTQDFDEGTTHALHFACVLLTDKVCETAKECQRCGLLPFAWHGTQYFRRHCATQGPIHATH</sequence>
<dbReference type="RefSeq" id="WP_058880567.1">
    <property type="nucleotide sequence ID" value="NZ_LPXH01000041.1"/>
</dbReference>
<dbReference type="STRING" id="225992.B5M06_13380"/>
<dbReference type="AlphaFoldDB" id="A0A0W7YS79"/>
<dbReference type="Proteomes" id="UP000053300">
    <property type="component" value="Unassembled WGS sequence"/>
</dbReference>
<comment type="caution">
    <text evidence="1">The sequence shown here is derived from an EMBL/GenBank/DDBJ whole genome shotgun (WGS) entry which is preliminary data.</text>
</comment>
<reference evidence="1 2" key="1">
    <citation type="submission" date="2015-12" db="EMBL/GenBank/DDBJ databases">
        <title>Complete genome sequence of a multi-drug resistant strain Acidovorax sp. 12322-1.</title>
        <authorList>
            <person name="Ming D."/>
            <person name="Wang M."/>
            <person name="Hu S."/>
            <person name="Zhou Y."/>
            <person name="Jiang T."/>
        </authorList>
    </citation>
    <scope>NUCLEOTIDE SEQUENCE [LARGE SCALE GENOMIC DNA]</scope>
    <source>
        <strain evidence="1 2">12322-1</strain>
    </source>
</reference>
<keyword evidence="2" id="KW-1185">Reference proteome</keyword>
<evidence type="ECO:0000313" key="1">
    <source>
        <dbReference type="EMBL" id="KUF37947.1"/>
    </source>
</evidence>
<protein>
    <submittedName>
        <fullName evidence="1">Uncharacterized protein</fullName>
    </submittedName>
</protein>
<name>A0A0W7YS79_9BURK</name>
<organism evidence="1 2">
    <name type="scientific">Comamonas kerstersii</name>
    <dbReference type="NCBI Taxonomy" id="225992"/>
    <lineage>
        <taxon>Bacteria</taxon>
        <taxon>Pseudomonadati</taxon>
        <taxon>Pseudomonadota</taxon>
        <taxon>Betaproteobacteria</taxon>
        <taxon>Burkholderiales</taxon>
        <taxon>Comamonadaceae</taxon>
        <taxon>Comamonas</taxon>
    </lineage>
</organism>
<gene>
    <name evidence="1" type="ORF">AS359_04355</name>
</gene>
<proteinExistence type="predicted"/>
<dbReference type="EMBL" id="LPXH01000041">
    <property type="protein sequence ID" value="KUF37947.1"/>
    <property type="molecule type" value="Genomic_DNA"/>
</dbReference>